<dbReference type="Proteomes" id="UP000077786">
    <property type="component" value="Unassembled WGS sequence"/>
</dbReference>
<dbReference type="InterPro" id="IPR029052">
    <property type="entry name" value="Metallo-depent_PP-like"/>
</dbReference>
<dbReference type="Gene3D" id="3.60.21.10">
    <property type="match status" value="1"/>
</dbReference>
<dbReference type="RefSeq" id="WP_064274093.1">
    <property type="nucleotide sequence ID" value="NZ_LUTU01000005.1"/>
</dbReference>
<name>A0A1B6VN54_9PROT</name>
<dbReference type="OrthoDB" id="9794568at2"/>
<keyword evidence="2 6" id="KW-0378">Hydrolase</keyword>
<protein>
    <submittedName>
        <fullName evidence="6">Putative phosphohydrolase</fullName>
    </submittedName>
</protein>
<dbReference type="Pfam" id="PF00149">
    <property type="entry name" value="Metallophos"/>
    <property type="match status" value="1"/>
</dbReference>
<comment type="caution">
    <text evidence="6">The sequence shown here is derived from an EMBL/GenBank/DDBJ whole genome shotgun (WGS) entry which is preliminary data.</text>
</comment>
<evidence type="ECO:0000256" key="1">
    <source>
        <dbReference type="ARBA" id="ARBA00022723"/>
    </source>
</evidence>
<dbReference type="InterPro" id="IPR050884">
    <property type="entry name" value="CNP_phosphodiesterase-III"/>
</dbReference>
<dbReference type="EMBL" id="LUTU01000005">
    <property type="protein sequence ID" value="OAJ68642.1"/>
    <property type="molecule type" value="Genomic_DNA"/>
</dbReference>
<reference evidence="6 7" key="1">
    <citation type="submission" date="2016-03" db="EMBL/GenBank/DDBJ databases">
        <title>Draft genome sequence of Gluconobacter cerinus strain CECT 9110.</title>
        <authorList>
            <person name="Sainz F."/>
            <person name="Mas A."/>
            <person name="Torija M.J."/>
        </authorList>
    </citation>
    <scope>NUCLEOTIDE SEQUENCE [LARGE SCALE GENOMIC DNA]</scope>
    <source>
        <strain evidence="6 7">CECT 9110</strain>
    </source>
</reference>
<dbReference type="SUPFAM" id="SSF56300">
    <property type="entry name" value="Metallo-dependent phosphatases"/>
    <property type="match status" value="1"/>
</dbReference>
<dbReference type="PANTHER" id="PTHR42988:SF2">
    <property type="entry name" value="CYCLIC NUCLEOTIDE PHOSPHODIESTERASE CBUA0032-RELATED"/>
    <property type="match status" value="1"/>
</dbReference>
<dbReference type="AlphaFoldDB" id="A0A1B6VN54"/>
<evidence type="ECO:0000256" key="3">
    <source>
        <dbReference type="ARBA" id="ARBA00023004"/>
    </source>
</evidence>
<evidence type="ECO:0000256" key="4">
    <source>
        <dbReference type="ARBA" id="ARBA00025742"/>
    </source>
</evidence>
<evidence type="ECO:0000313" key="7">
    <source>
        <dbReference type="Proteomes" id="UP000077786"/>
    </source>
</evidence>
<dbReference type="GO" id="GO:0016787">
    <property type="term" value="F:hydrolase activity"/>
    <property type="evidence" value="ECO:0007669"/>
    <property type="project" value="UniProtKB-KW"/>
</dbReference>
<keyword evidence="1" id="KW-0479">Metal-binding</keyword>
<keyword evidence="3" id="KW-0408">Iron</keyword>
<proteinExistence type="inferred from homology"/>
<comment type="similarity">
    <text evidence="4">Belongs to the cyclic nucleotide phosphodiesterase class-III family.</text>
</comment>
<feature type="domain" description="Calcineurin-like phosphoesterase" evidence="5">
    <location>
        <begin position="20"/>
        <end position="231"/>
    </location>
</feature>
<accession>A0A1B6VN54</accession>
<evidence type="ECO:0000256" key="2">
    <source>
        <dbReference type="ARBA" id="ARBA00022801"/>
    </source>
</evidence>
<dbReference type="PANTHER" id="PTHR42988">
    <property type="entry name" value="PHOSPHOHYDROLASE"/>
    <property type="match status" value="1"/>
</dbReference>
<dbReference type="GO" id="GO:0046872">
    <property type="term" value="F:metal ion binding"/>
    <property type="evidence" value="ECO:0007669"/>
    <property type="project" value="UniProtKB-KW"/>
</dbReference>
<evidence type="ECO:0000313" key="6">
    <source>
        <dbReference type="EMBL" id="OAJ68642.1"/>
    </source>
</evidence>
<dbReference type="InterPro" id="IPR004843">
    <property type="entry name" value="Calcineurin-like_PHP"/>
</dbReference>
<evidence type="ECO:0000259" key="5">
    <source>
        <dbReference type="Pfam" id="PF00149"/>
    </source>
</evidence>
<dbReference type="PATRIC" id="fig|38307.3.peg.1386"/>
<sequence>MPHDLPAETSSQRETCAVVLAHLSDPHLPPPPVRWWEALNKRALSLISWKKHRQHVHLAATCAEIVQDIARANVDAILVSGDLTNFGTPAEFTLAAEWLEKLPAQALVIPGNHDCMIRQPPEKGILQWEKWSAATYPYARIHNGVAIIGVNSGIPTPPFMAYGRIGHKQLARLEALLTQLGDAGLCRVIMIHHPPRKGLVPWRKSLLDHPAVAKLLQRTGAEIVLHGHSHDATLTHIAGTEIPLLGVASASLTDKRAHRQACWNHLTIRPRKSGWTIDLARHRPDGSITEQASWFRPQGMQA</sequence>
<gene>
    <name evidence="6" type="ORF">A0123_01350</name>
</gene>
<organism evidence="6 7">
    <name type="scientific">Gluconobacter cerinus</name>
    <dbReference type="NCBI Taxonomy" id="38307"/>
    <lineage>
        <taxon>Bacteria</taxon>
        <taxon>Pseudomonadati</taxon>
        <taxon>Pseudomonadota</taxon>
        <taxon>Alphaproteobacteria</taxon>
        <taxon>Acetobacterales</taxon>
        <taxon>Acetobacteraceae</taxon>
        <taxon>Gluconobacter</taxon>
    </lineage>
</organism>